<dbReference type="InterPro" id="IPR013210">
    <property type="entry name" value="LRR_N_plant-typ"/>
</dbReference>
<evidence type="ECO:0000256" key="14">
    <source>
        <dbReference type="ARBA" id="ARBA00022741"/>
    </source>
</evidence>
<dbReference type="InterPro" id="IPR003591">
    <property type="entry name" value="Leu-rich_rpt_typical-subtyp"/>
</dbReference>
<evidence type="ECO:0000256" key="7">
    <source>
        <dbReference type="ARBA" id="ARBA00022527"/>
    </source>
</evidence>
<dbReference type="PANTHER" id="PTHR27008">
    <property type="entry name" value="OS04G0122200 PROTEIN"/>
    <property type="match status" value="1"/>
</dbReference>
<comment type="subcellular location">
    <subcellularLocation>
        <location evidence="1">Cell membrane</location>
        <topology evidence="1">Single-pass membrane protein</topology>
    </subcellularLocation>
    <subcellularLocation>
        <location evidence="2">Secreted</location>
        <location evidence="2">Cell wall</location>
    </subcellularLocation>
</comment>
<dbReference type="GO" id="GO:0009653">
    <property type="term" value="P:anatomical structure morphogenesis"/>
    <property type="evidence" value="ECO:0007669"/>
    <property type="project" value="UniProtKB-ARBA"/>
</dbReference>
<evidence type="ECO:0000256" key="9">
    <source>
        <dbReference type="ARBA" id="ARBA00022614"/>
    </source>
</evidence>
<evidence type="ECO:0000256" key="13">
    <source>
        <dbReference type="ARBA" id="ARBA00022737"/>
    </source>
</evidence>
<dbReference type="Pfam" id="PF00069">
    <property type="entry name" value="Pkinase"/>
    <property type="match status" value="1"/>
</dbReference>
<keyword evidence="13" id="KW-0677">Repeat</keyword>
<evidence type="ECO:0000256" key="17">
    <source>
        <dbReference type="ARBA" id="ARBA00022989"/>
    </source>
</evidence>
<keyword evidence="7" id="KW-0723">Serine/threonine-protein kinase</keyword>
<dbReference type="GO" id="GO:0099402">
    <property type="term" value="P:plant organ development"/>
    <property type="evidence" value="ECO:0007669"/>
    <property type="project" value="UniProtKB-ARBA"/>
</dbReference>
<proteinExistence type="inferred from homology"/>
<dbReference type="FunFam" id="1.10.510.10:FF:000358">
    <property type="entry name" value="Putative leucine-rich repeat receptor-like serine/threonine-protein kinase"/>
    <property type="match status" value="1"/>
</dbReference>
<evidence type="ECO:0000256" key="19">
    <source>
        <dbReference type="ARBA" id="ARBA00023170"/>
    </source>
</evidence>
<evidence type="ECO:0000256" key="21">
    <source>
        <dbReference type="ARBA" id="ARBA00038043"/>
    </source>
</evidence>
<dbReference type="InterPro" id="IPR051809">
    <property type="entry name" value="Plant_receptor-like_S/T_kinase"/>
</dbReference>
<keyword evidence="8" id="KW-0597">Phosphoprotein</keyword>
<dbReference type="InterPro" id="IPR011009">
    <property type="entry name" value="Kinase-like_dom_sf"/>
</dbReference>
<evidence type="ECO:0000256" key="23">
    <source>
        <dbReference type="ARBA" id="ARBA00048679"/>
    </source>
</evidence>
<dbReference type="InterPro" id="IPR000719">
    <property type="entry name" value="Prot_kinase_dom"/>
</dbReference>
<evidence type="ECO:0000313" key="27">
    <source>
        <dbReference type="Proteomes" id="UP000238479"/>
    </source>
</evidence>
<dbReference type="SMART" id="SM00220">
    <property type="entry name" value="S_TKc"/>
    <property type="match status" value="1"/>
</dbReference>
<feature type="transmembrane region" description="Helical" evidence="24">
    <location>
        <begin position="644"/>
        <end position="663"/>
    </location>
</feature>
<comment type="similarity">
    <text evidence="21">Belongs to the polygalacturonase-inhibiting protein family.</text>
</comment>
<evidence type="ECO:0000256" key="11">
    <source>
        <dbReference type="ARBA" id="ARBA00022692"/>
    </source>
</evidence>
<dbReference type="GO" id="GO:0005524">
    <property type="term" value="F:ATP binding"/>
    <property type="evidence" value="ECO:0007669"/>
    <property type="project" value="UniProtKB-KW"/>
</dbReference>
<evidence type="ECO:0000256" key="18">
    <source>
        <dbReference type="ARBA" id="ARBA00023136"/>
    </source>
</evidence>
<keyword evidence="9" id="KW-0433">Leucine-rich repeat</keyword>
<keyword evidence="11 24" id="KW-0812">Transmembrane</keyword>
<sequence length="1011" mass="110923">MLRHILTMVTSRFFLLQTRLLLVYYCCIASFAIVVAVQTSDVSTDESALLSLKASITIEGQNMIFTDWSTNNICNWAGVTCGASHRRVEVLDLSYFGLSGTIPAELGNLSFLVDLDFTNNSFQGPLPQELSRLHRLKFLSFGLNNFGGTIPSWFGSLSKLQTLDLYGNQFSGSMPAAIFNLSALQVIDLKNNNLSGTIPHGVGDLPNLQILSLMGNNLNGLVPSTIFNMSTIRVISISSNNLSGSFPTNIGLGFPNIQEFYASSNKLSGVIPKSISNASKLTGLDLGGNSFYGSIPSSLCASPNLERLVLESNNLTIDKFTPEVNILSCLATLTKLRKLWLSDNPLNAMLPFSLGNLSTSLEYMILRNCNMSGKIPNDIGNLSSLIFLDFGLNELSGSIPTTIGRLQKLQVFNLSNNILQGYVPDELCQLKNLGDLLLQGNQLSGSIPSCLGDLNASLRILSLGSNLLTSTIPSTLWRLTYILHLDLSSNSLSGLLSEELGNLKVVTDIYLSNNHFSGSIPISIGFRTDLVILNLANNSLEGSIPDTFIGCPSLEFLDLSKNNLSGVIPKSLQSLLYLRYLNLSINRLHGEIPEGGAFEHLSYESIFSNGELCGSPHLQVPLCPSSTRSTPLCQNRCITILKCIIPGIPLAILIVAFIWRLILHRKRNAKAAKVTTLLPPQPLWRRVSYKELRRATYGFAETNLLGTGGLGSVYRGTLSDGILVAIKVFNVQLEEALTSFDMECKMLSTIRHRNLIKIISCCIDIDFRALVLGYMPNGSLEKWLYSDNFSLSILQRLNILIDVALALEYLHHGYETTIVHCDLKPSNILLDDDMVAHVADFGIAKLLGGGGSMSQTTTLATIGYMAPEYGMGGIVSRRGDVYSFGIILMETFTKRKPTDDMFVGQMNLKQWVANSLLSDAIVEVVDSNLIGTQEEDEDFVSKRYCLSCIMNLAMACCEESPENRMNIQDALSTLNKIKKKFLKDTAGGMLPNVLLFSRRSIEEFYSIFHGF</sequence>
<dbReference type="CDD" id="cd14066">
    <property type="entry name" value="STKc_IRAK"/>
    <property type="match status" value="1"/>
</dbReference>
<keyword evidence="12" id="KW-0732">Signal</keyword>
<dbReference type="FunFam" id="3.80.10.10:FF:000095">
    <property type="entry name" value="LRR receptor-like serine/threonine-protein kinase GSO1"/>
    <property type="match status" value="1"/>
</dbReference>
<dbReference type="Gene3D" id="1.10.510.10">
    <property type="entry name" value="Transferase(Phosphotransferase) domain 1"/>
    <property type="match status" value="1"/>
</dbReference>
<dbReference type="Gene3D" id="3.30.200.20">
    <property type="entry name" value="Phosphorylase Kinase, domain 1"/>
    <property type="match status" value="1"/>
</dbReference>
<dbReference type="FunFam" id="3.80.10.10:FF:000400">
    <property type="entry name" value="Nuclear pore complex protein NUP107"/>
    <property type="match status" value="1"/>
</dbReference>
<dbReference type="SUPFAM" id="SSF52047">
    <property type="entry name" value="RNI-like"/>
    <property type="match status" value="1"/>
</dbReference>
<organism evidence="26 27">
    <name type="scientific">Rosa chinensis</name>
    <name type="common">China rose</name>
    <dbReference type="NCBI Taxonomy" id="74649"/>
    <lineage>
        <taxon>Eukaryota</taxon>
        <taxon>Viridiplantae</taxon>
        <taxon>Streptophyta</taxon>
        <taxon>Embryophyta</taxon>
        <taxon>Tracheophyta</taxon>
        <taxon>Spermatophyta</taxon>
        <taxon>Magnoliopsida</taxon>
        <taxon>eudicotyledons</taxon>
        <taxon>Gunneridae</taxon>
        <taxon>Pentapetalae</taxon>
        <taxon>rosids</taxon>
        <taxon>fabids</taxon>
        <taxon>Rosales</taxon>
        <taxon>Rosaceae</taxon>
        <taxon>Rosoideae</taxon>
        <taxon>Rosoideae incertae sedis</taxon>
        <taxon>Rosa</taxon>
    </lineage>
</organism>
<gene>
    <name evidence="26" type="ORF">RchiOBHm_Chr4g0402601</name>
</gene>
<evidence type="ECO:0000256" key="8">
    <source>
        <dbReference type="ARBA" id="ARBA00022553"/>
    </source>
</evidence>
<protein>
    <recommendedName>
        <fullName evidence="4">non-specific serine/threonine protein kinase</fullName>
        <ecNumber evidence="4">2.7.11.1</ecNumber>
    </recommendedName>
</protein>
<evidence type="ECO:0000256" key="10">
    <source>
        <dbReference type="ARBA" id="ARBA00022679"/>
    </source>
</evidence>
<dbReference type="Pfam" id="PF13855">
    <property type="entry name" value="LRR_8"/>
    <property type="match status" value="2"/>
</dbReference>
<dbReference type="InterPro" id="IPR008271">
    <property type="entry name" value="Ser/Thr_kinase_AS"/>
</dbReference>
<comment type="caution">
    <text evidence="26">The sequence shown here is derived from an EMBL/GenBank/DDBJ whole genome shotgun (WGS) entry which is preliminary data.</text>
</comment>
<dbReference type="GO" id="GO:0004674">
    <property type="term" value="F:protein serine/threonine kinase activity"/>
    <property type="evidence" value="ECO:0007669"/>
    <property type="project" value="UniProtKB-KW"/>
</dbReference>
<comment type="similarity">
    <text evidence="3">Belongs to the protein kinase superfamily. Ser/Thr protein kinase family.</text>
</comment>
<keyword evidence="10 26" id="KW-0808">Transferase</keyword>
<comment type="catalytic activity">
    <reaction evidence="22">
        <text>L-threonyl-[protein] + ATP = O-phospho-L-threonyl-[protein] + ADP + H(+)</text>
        <dbReference type="Rhea" id="RHEA:46608"/>
        <dbReference type="Rhea" id="RHEA-COMP:11060"/>
        <dbReference type="Rhea" id="RHEA-COMP:11605"/>
        <dbReference type="ChEBI" id="CHEBI:15378"/>
        <dbReference type="ChEBI" id="CHEBI:30013"/>
        <dbReference type="ChEBI" id="CHEBI:30616"/>
        <dbReference type="ChEBI" id="CHEBI:61977"/>
        <dbReference type="ChEBI" id="CHEBI:456216"/>
        <dbReference type="EC" id="2.7.11.1"/>
    </reaction>
</comment>
<evidence type="ECO:0000256" key="3">
    <source>
        <dbReference type="ARBA" id="ARBA00008684"/>
    </source>
</evidence>
<evidence type="ECO:0000256" key="20">
    <source>
        <dbReference type="ARBA" id="ARBA00023180"/>
    </source>
</evidence>
<evidence type="ECO:0000259" key="25">
    <source>
        <dbReference type="PROSITE" id="PS50011"/>
    </source>
</evidence>
<dbReference type="OMA" id="MACCEES"/>
<evidence type="ECO:0000256" key="4">
    <source>
        <dbReference type="ARBA" id="ARBA00012513"/>
    </source>
</evidence>
<dbReference type="PROSITE" id="PS50011">
    <property type="entry name" value="PROTEIN_KINASE_DOM"/>
    <property type="match status" value="1"/>
</dbReference>
<dbReference type="SMART" id="SM00369">
    <property type="entry name" value="LRR_TYP"/>
    <property type="match status" value="9"/>
</dbReference>
<evidence type="ECO:0000256" key="12">
    <source>
        <dbReference type="ARBA" id="ARBA00022729"/>
    </source>
</evidence>
<dbReference type="InterPro" id="IPR001611">
    <property type="entry name" value="Leu-rich_rpt"/>
</dbReference>
<name>A0A2P6QTC9_ROSCH</name>
<evidence type="ECO:0000256" key="24">
    <source>
        <dbReference type="SAM" id="Phobius"/>
    </source>
</evidence>
<dbReference type="GO" id="GO:0005886">
    <property type="term" value="C:plasma membrane"/>
    <property type="evidence" value="ECO:0007669"/>
    <property type="project" value="UniProtKB-SubCell"/>
</dbReference>
<dbReference type="SUPFAM" id="SSF56112">
    <property type="entry name" value="Protein kinase-like (PK-like)"/>
    <property type="match status" value="1"/>
</dbReference>
<dbReference type="Pfam" id="PF08263">
    <property type="entry name" value="LRRNT_2"/>
    <property type="match status" value="1"/>
</dbReference>
<dbReference type="EMBL" id="PDCK01000042">
    <property type="protein sequence ID" value="PRQ37438.1"/>
    <property type="molecule type" value="Genomic_DNA"/>
</dbReference>
<evidence type="ECO:0000256" key="15">
    <source>
        <dbReference type="ARBA" id="ARBA00022777"/>
    </source>
</evidence>
<dbReference type="FunFam" id="3.30.200.20:FF:000661">
    <property type="entry name" value="Serine-threonine protein kinase plant-type"/>
    <property type="match status" value="1"/>
</dbReference>
<evidence type="ECO:0000256" key="6">
    <source>
        <dbReference type="ARBA" id="ARBA00022512"/>
    </source>
</evidence>
<feature type="transmembrane region" description="Helical" evidence="24">
    <location>
        <begin position="20"/>
        <end position="37"/>
    </location>
</feature>
<keyword evidence="14" id="KW-0547">Nucleotide-binding</keyword>
<dbReference type="InterPro" id="IPR032675">
    <property type="entry name" value="LRR_dom_sf"/>
</dbReference>
<keyword evidence="15" id="KW-0418">Kinase</keyword>
<keyword evidence="6" id="KW-0134">Cell wall</keyword>
<comment type="catalytic activity">
    <reaction evidence="23">
        <text>L-seryl-[protein] + ATP = O-phospho-L-seryl-[protein] + ADP + H(+)</text>
        <dbReference type="Rhea" id="RHEA:17989"/>
        <dbReference type="Rhea" id="RHEA-COMP:9863"/>
        <dbReference type="Rhea" id="RHEA-COMP:11604"/>
        <dbReference type="ChEBI" id="CHEBI:15378"/>
        <dbReference type="ChEBI" id="CHEBI:29999"/>
        <dbReference type="ChEBI" id="CHEBI:30616"/>
        <dbReference type="ChEBI" id="CHEBI:83421"/>
        <dbReference type="ChEBI" id="CHEBI:456216"/>
        <dbReference type="EC" id="2.7.11.1"/>
    </reaction>
</comment>
<dbReference type="FunFam" id="3.80.10.10:FF:000383">
    <property type="entry name" value="Leucine-rich repeat receptor protein kinase EMS1"/>
    <property type="match status" value="1"/>
</dbReference>
<accession>A0A2P6QTC9</accession>
<dbReference type="Gene3D" id="3.80.10.10">
    <property type="entry name" value="Ribonuclease Inhibitor"/>
    <property type="match status" value="2"/>
</dbReference>
<keyword evidence="18 24" id="KW-0472">Membrane</keyword>
<evidence type="ECO:0000256" key="5">
    <source>
        <dbReference type="ARBA" id="ARBA00022475"/>
    </source>
</evidence>
<keyword evidence="27" id="KW-1185">Reference proteome</keyword>
<evidence type="ECO:0000313" key="26">
    <source>
        <dbReference type="EMBL" id="PRQ37438.1"/>
    </source>
</evidence>
<dbReference type="SUPFAM" id="SSF52058">
    <property type="entry name" value="L domain-like"/>
    <property type="match status" value="1"/>
</dbReference>
<keyword evidence="16" id="KW-0067">ATP-binding</keyword>
<keyword evidence="19" id="KW-0675">Receptor</keyword>
<dbReference type="Proteomes" id="UP000238479">
    <property type="component" value="Chromosome 4"/>
</dbReference>
<evidence type="ECO:0000256" key="1">
    <source>
        <dbReference type="ARBA" id="ARBA00004162"/>
    </source>
</evidence>
<dbReference type="Pfam" id="PF00560">
    <property type="entry name" value="LRR_1"/>
    <property type="match status" value="6"/>
</dbReference>
<dbReference type="AlphaFoldDB" id="A0A2P6QTC9"/>
<keyword evidence="6" id="KW-0964">Secreted</keyword>
<keyword evidence="20" id="KW-0325">Glycoprotein</keyword>
<evidence type="ECO:0000256" key="22">
    <source>
        <dbReference type="ARBA" id="ARBA00047899"/>
    </source>
</evidence>
<dbReference type="Gramene" id="PRQ37438">
    <property type="protein sequence ID" value="PRQ37438"/>
    <property type="gene ID" value="RchiOBHm_Chr4g0402601"/>
</dbReference>
<evidence type="ECO:0000256" key="16">
    <source>
        <dbReference type="ARBA" id="ARBA00022840"/>
    </source>
</evidence>
<dbReference type="PROSITE" id="PS00108">
    <property type="entry name" value="PROTEIN_KINASE_ST"/>
    <property type="match status" value="1"/>
</dbReference>
<reference evidence="26 27" key="1">
    <citation type="journal article" date="2018" name="Nat. Genet.">
        <title>The Rosa genome provides new insights in the design of modern roses.</title>
        <authorList>
            <person name="Bendahmane M."/>
        </authorList>
    </citation>
    <scope>NUCLEOTIDE SEQUENCE [LARGE SCALE GENOMIC DNA]</scope>
    <source>
        <strain evidence="27">cv. Old Blush</strain>
    </source>
</reference>
<dbReference type="EC" id="2.7.11.1" evidence="4"/>
<feature type="domain" description="Protein kinase" evidence="25">
    <location>
        <begin position="699"/>
        <end position="982"/>
    </location>
</feature>
<keyword evidence="5" id="KW-1003">Cell membrane</keyword>
<evidence type="ECO:0000256" key="2">
    <source>
        <dbReference type="ARBA" id="ARBA00004191"/>
    </source>
</evidence>
<dbReference type="PANTHER" id="PTHR27008:SF585">
    <property type="entry name" value="PROTEIN KINASE DOMAIN-CONTAINING PROTEIN"/>
    <property type="match status" value="1"/>
</dbReference>
<keyword evidence="17 24" id="KW-1133">Transmembrane helix</keyword>